<dbReference type="SUPFAM" id="SSF52266">
    <property type="entry name" value="SGNH hydrolase"/>
    <property type="match status" value="1"/>
</dbReference>
<evidence type="ECO:0008006" key="4">
    <source>
        <dbReference type="Google" id="ProtNLM"/>
    </source>
</evidence>
<accession>A0ABD5EBA2</accession>
<proteinExistence type="predicted"/>
<dbReference type="InterPro" id="IPR036514">
    <property type="entry name" value="SGNH_hydro_sf"/>
</dbReference>
<organism evidence="2 3">
    <name type="scientific">Streptomyces evansiae</name>
    <dbReference type="NCBI Taxonomy" id="3075535"/>
    <lineage>
        <taxon>Bacteria</taxon>
        <taxon>Bacillati</taxon>
        <taxon>Actinomycetota</taxon>
        <taxon>Actinomycetes</taxon>
        <taxon>Kitasatosporales</taxon>
        <taxon>Streptomycetaceae</taxon>
        <taxon>Streptomyces</taxon>
    </lineage>
</organism>
<dbReference type="Proteomes" id="UP001183607">
    <property type="component" value="Unassembled WGS sequence"/>
</dbReference>
<keyword evidence="1" id="KW-0732">Signal</keyword>
<evidence type="ECO:0000256" key="1">
    <source>
        <dbReference type="SAM" id="SignalP"/>
    </source>
</evidence>
<dbReference type="RefSeq" id="WP_311677355.1">
    <property type="nucleotide sequence ID" value="NZ_JAVRER010000034.1"/>
</dbReference>
<evidence type="ECO:0000313" key="2">
    <source>
        <dbReference type="EMBL" id="MDT0417872.1"/>
    </source>
</evidence>
<reference evidence="3" key="1">
    <citation type="submission" date="2023-07" db="EMBL/GenBank/DDBJ databases">
        <title>30 novel species of actinomycetes from the DSMZ collection.</title>
        <authorList>
            <person name="Nouioui I."/>
        </authorList>
    </citation>
    <scope>NUCLEOTIDE SEQUENCE [LARGE SCALE GENOMIC DNA]</scope>
    <source>
        <strain evidence="3">DSM 41982</strain>
    </source>
</reference>
<feature type="signal peptide" evidence="1">
    <location>
        <begin position="1"/>
        <end position="32"/>
    </location>
</feature>
<gene>
    <name evidence="2" type="ORF">RM574_20530</name>
</gene>
<dbReference type="EMBL" id="JAVRER010000034">
    <property type="protein sequence ID" value="MDT0417872.1"/>
    <property type="molecule type" value="Genomic_DNA"/>
</dbReference>
<dbReference type="InterPro" id="IPR001087">
    <property type="entry name" value="GDSL"/>
</dbReference>
<feature type="chain" id="PRO_5044865880" description="SGNH/GDSL hydrolase family protein" evidence="1">
    <location>
        <begin position="33"/>
        <end position="599"/>
    </location>
</feature>
<name>A0ABD5EBA2_9ACTN</name>
<dbReference type="AlphaFoldDB" id="A0ABD5EBA2"/>
<dbReference type="Gene3D" id="3.40.50.1110">
    <property type="entry name" value="SGNH hydrolase"/>
    <property type="match status" value="1"/>
</dbReference>
<dbReference type="Pfam" id="PF00657">
    <property type="entry name" value="Lipase_GDSL"/>
    <property type="match status" value="1"/>
</dbReference>
<dbReference type="PANTHER" id="PTHR43784:SF2">
    <property type="entry name" value="GDSL-LIKE LIPASE_ACYLHYDROLASE, PUTATIVE (AFU_ORTHOLOGUE AFUA_2G00820)-RELATED"/>
    <property type="match status" value="1"/>
</dbReference>
<dbReference type="PANTHER" id="PTHR43784">
    <property type="entry name" value="GDSL-LIKE LIPASE/ACYLHYDROLASE, PUTATIVE (AFU_ORTHOLOGUE AFUA_2G00820)-RELATED"/>
    <property type="match status" value="1"/>
</dbReference>
<dbReference type="InterPro" id="IPR053140">
    <property type="entry name" value="GDSL_Rv0518-like"/>
</dbReference>
<evidence type="ECO:0000313" key="3">
    <source>
        <dbReference type="Proteomes" id="UP001183607"/>
    </source>
</evidence>
<comment type="caution">
    <text evidence="2">The sequence shown here is derived from an EMBL/GenBank/DDBJ whole genome shotgun (WGS) entry which is preliminary data.</text>
</comment>
<sequence>MKQARARGPFRTAVSLLVVLGSAGLLGSPSTAAPPEPPPRPLAHLFDNRGIGAGARGGGADLDGHGRALSAEALRDADWAPGAGLTVAGAPLRLPAPPPGAPDNVRADGQRVRVTGRGDALAFLVTATGGRAPGRGIVEYADGRRSSYRLEAPDWRTGTLATSALALPRISTPEGPREARAALYVVTVPLRRDAAVRAVTLPRDPVGPASLHVFALGVRPLTSGWTGSWSAATAARMRVGPWQDPTLRLVVRPSVGGERVRLRFDNTFAASPVRLGRVSVAVREKGAGARGKPVPLRFGGHAGVTLAAGAQVRSDPLPFRVEAGKDLLVSVSLPGRVSSLPVRTSAKQPGYVADAAGDRTGSSAGAGFAEELDHWPLLTGLDVAGGPGSVVALGDSTTTGAKTRTGADERWTDALAARLRAQDTVPRYGVLNQALTANRLLKDRYPGAGADEDTSGVRLAHRLDRDLFAQTSARTALVYLGLNDLRWGSSAAEVRTALGEVARQARARGVRVLAATLTPCGGGSRCTPGVDARRRAVNAWLRAGGGGFDAVVDFDRVVRDPGRAGRLLPAYDSGDHLHPSAETLARMADAVDLDALRPR</sequence>
<protein>
    <recommendedName>
        <fullName evidence="4">SGNH/GDSL hydrolase family protein</fullName>
    </recommendedName>
</protein>